<feature type="transmembrane region" description="Helical" evidence="6">
    <location>
        <begin position="323"/>
        <end position="343"/>
    </location>
</feature>
<dbReference type="Gene3D" id="1.20.58.220">
    <property type="entry name" value="Phosphate transport system protein phou homolog 2, domain 2"/>
    <property type="match status" value="1"/>
</dbReference>
<accession>A0A1Y2K5W2</accession>
<evidence type="ECO:0000256" key="3">
    <source>
        <dbReference type="ARBA" id="ARBA00022692"/>
    </source>
</evidence>
<dbReference type="PANTHER" id="PTHR10010:SF46">
    <property type="entry name" value="SODIUM-DEPENDENT PHOSPHATE TRANSPORT PROTEIN 2B"/>
    <property type="match status" value="1"/>
</dbReference>
<keyword evidence="7" id="KW-0732">Signal</keyword>
<evidence type="ECO:0000256" key="5">
    <source>
        <dbReference type="ARBA" id="ARBA00023136"/>
    </source>
</evidence>
<evidence type="ECO:0000256" key="1">
    <source>
        <dbReference type="ARBA" id="ARBA00004651"/>
    </source>
</evidence>
<proteinExistence type="predicted"/>
<evidence type="ECO:0000313" key="10">
    <source>
        <dbReference type="Proteomes" id="UP000194003"/>
    </source>
</evidence>
<dbReference type="InterPro" id="IPR003841">
    <property type="entry name" value="Na/Pi_transpt"/>
</dbReference>
<evidence type="ECO:0000256" key="6">
    <source>
        <dbReference type="SAM" id="Phobius"/>
    </source>
</evidence>
<dbReference type="NCBIfam" id="NF037997">
    <property type="entry name" value="Na_Pi_symport"/>
    <property type="match status" value="1"/>
</dbReference>
<keyword evidence="2" id="KW-1003">Cell membrane</keyword>
<dbReference type="AlphaFoldDB" id="A0A1Y2K5W2"/>
<dbReference type="Pfam" id="PF02690">
    <property type="entry name" value="Na_Pi_cotrans"/>
    <property type="match status" value="2"/>
</dbReference>
<feature type="transmembrane region" description="Helical" evidence="6">
    <location>
        <begin position="268"/>
        <end position="296"/>
    </location>
</feature>
<comment type="subcellular location">
    <subcellularLocation>
        <location evidence="1">Cell membrane</location>
        <topology evidence="1">Multi-pass membrane protein</topology>
    </subcellularLocation>
</comment>
<dbReference type="Proteomes" id="UP000194003">
    <property type="component" value="Unassembled WGS sequence"/>
</dbReference>
<feature type="transmembrane region" description="Helical" evidence="6">
    <location>
        <begin position="30"/>
        <end position="49"/>
    </location>
</feature>
<keyword evidence="4 6" id="KW-1133">Transmembrane helix</keyword>
<protein>
    <submittedName>
        <fullName evidence="9">Putative Na/Pi-cotransporter II-like protein</fullName>
    </submittedName>
</protein>
<evidence type="ECO:0000259" key="8">
    <source>
        <dbReference type="Pfam" id="PF01895"/>
    </source>
</evidence>
<dbReference type="GO" id="GO:0005436">
    <property type="term" value="F:sodium:phosphate symporter activity"/>
    <property type="evidence" value="ECO:0007669"/>
    <property type="project" value="InterPro"/>
</dbReference>
<dbReference type="SUPFAM" id="SSF109755">
    <property type="entry name" value="PhoU-like"/>
    <property type="match status" value="1"/>
</dbReference>
<sequence>MVSALVMSLPPPLLAATAPAAVNAELDFTAMSFALLGGLALFLLGMETLSKALRHLAGDRLRAVLARLTVNRVAGVLTGASVTALIQSSSATTVLVVGFVSAGLLSLPQSVGIIFGAEIGTTITAQILAFKITHYALPMITVGLALALIFKREIPHQGGRGLVGLGLIFYGMSLMSDAMAPLRHHAPFLEMMAQVETPIVGIALSAGFTALIQSSSATTGIVLSLAGQGLITLPAGIALLFGANIGTCITALLASIGRSREAVRAATVHILFNTLGVLIWTGVIGIDAMAALVGWVSPHSDGLSASAMLAADTPRQLANAHTLFNLLNTLAFLPFVAQFAYLARKLVPEAELAPTPQTTACVDRRLASLDESLLERPGQAIVAARNVIVDAIGQRVLRMYDEVLPALIHADPNALHIVAEMDHQIDLAYRSVVDYLGRLSVRKPLSHAHKRRIAALLEIARQLESIGDIIETNLVHLGERHIRDGDRFSVFAHEHILLSHKEVGETLNNCLTALMECDAACAHEVVQSKPHIQSLLSTATRQQTRQLAHGIGTPRTYALEMDVYEQFTRIYYHAKRIAKTLQGVGRELTQPWRSGRMGGVASSPLVAPLAAPLAPHGGSRRPRR</sequence>
<dbReference type="GO" id="GO:0005886">
    <property type="term" value="C:plasma membrane"/>
    <property type="evidence" value="ECO:0007669"/>
    <property type="project" value="UniProtKB-SubCell"/>
</dbReference>
<dbReference type="InterPro" id="IPR026022">
    <property type="entry name" value="PhoU_dom"/>
</dbReference>
<dbReference type="InterPro" id="IPR004633">
    <property type="entry name" value="NaPi_cotrn-rel/YqeW-like"/>
</dbReference>
<evidence type="ECO:0000313" key="9">
    <source>
        <dbReference type="EMBL" id="OSM04910.1"/>
    </source>
</evidence>
<gene>
    <name evidence="9" type="ORF">MAIT1_03019</name>
</gene>
<feature type="transmembrane region" description="Helical" evidence="6">
    <location>
        <begin position="94"/>
        <end position="116"/>
    </location>
</feature>
<comment type="caution">
    <text evidence="9">The sequence shown here is derived from an EMBL/GenBank/DDBJ whole genome shotgun (WGS) entry which is preliminary data.</text>
</comment>
<name>A0A1Y2K5W2_9PROT</name>
<evidence type="ECO:0000256" key="2">
    <source>
        <dbReference type="ARBA" id="ARBA00022475"/>
    </source>
</evidence>
<dbReference type="NCBIfam" id="TIGR00704">
    <property type="entry name" value="NaPi_cotrn_rel"/>
    <property type="match status" value="1"/>
</dbReference>
<feature type="domain" description="PhoU" evidence="8">
    <location>
        <begin position="392"/>
        <end position="471"/>
    </location>
</feature>
<organism evidence="9 10">
    <name type="scientific">Magnetofaba australis IT-1</name>
    <dbReference type="NCBI Taxonomy" id="1434232"/>
    <lineage>
        <taxon>Bacteria</taxon>
        <taxon>Pseudomonadati</taxon>
        <taxon>Pseudomonadota</taxon>
        <taxon>Magnetococcia</taxon>
        <taxon>Magnetococcales</taxon>
        <taxon>Magnetococcaceae</taxon>
        <taxon>Magnetofaba</taxon>
    </lineage>
</organism>
<evidence type="ECO:0000256" key="7">
    <source>
        <dbReference type="SAM" id="SignalP"/>
    </source>
</evidence>
<feature type="transmembrane region" description="Helical" evidence="6">
    <location>
        <begin position="128"/>
        <end position="150"/>
    </location>
</feature>
<dbReference type="Pfam" id="PF01895">
    <property type="entry name" value="PhoU"/>
    <property type="match status" value="1"/>
</dbReference>
<feature type="transmembrane region" description="Helical" evidence="6">
    <location>
        <begin position="162"/>
        <end position="180"/>
    </location>
</feature>
<evidence type="ECO:0000256" key="4">
    <source>
        <dbReference type="ARBA" id="ARBA00022989"/>
    </source>
</evidence>
<dbReference type="InterPro" id="IPR038078">
    <property type="entry name" value="PhoU-like_sf"/>
</dbReference>
<feature type="chain" id="PRO_5012643894" evidence="7">
    <location>
        <begin position="16"/>
        <end position="624"/>
    </location>
</feature>
<keyword evidence="5 6" id="KW-0472">Membrane</keyword>
<dbReference type="EMBL" id="LVJN01000018">
    <property type="protein sequence ID" value="OSM04910.1"/>
    <property type="molecule type" value="Genomic_DNA"/>
</dbReference>
<dbReference type="PANTHER" id="PTHR10010">
    <property type="entry name" value="SOLUTE CARRIER FAMILY 34 SODIUM PHOSPHATE , MEMBER 2-RELATED"/>
    <property type="match status" value="1"/>
</dbReference>
<feature type="signal peptide" evidence="7">
    <location>
        <begin position="1"/>
        <end position="15"/>
    </location>
</feature>
<feature type="transmembrane region" description="Helical" evidence="6">
    <location>
        <begin position="231"/>
        <end position="256"/>
    </location>
</feature>
<dbReference type="GO" id="GO:0044341">
    <property type="term" value="P:sodium-dependent phosphate transport"/>
    <property type="evidence" value="ECO:0007669"/>
    <property type="project" value="InterPro"/>
</dbReference>
<reference evidence="9 10" key="1">
    <citation type="journal article" date="2016" name="BMC Genomics">
        <title>Combined genomic and structural analyses of a cultured magnetotactic bacterium reveals its niche adaptation to a dynamic environment.</title>
        <authorList>
            <person name="Araujo A.C."/>
            <person name="Morillo V."/>
            <person name="Cypriano J."/>
            <person name="Teixeira L.C."/>
            <person name="Leao P."/>
            <person name="Lyra S."/>
            <person name="Almeida L.G."/>
            <person name="Bazylinski D.A."/>
            <person name="Vasconcellos A.T."/>
            <person name="Abreu F."/>
            <person name="Lins U."/>
        </authorList>
    </citation>
    <scope>NUCLEOTIDE SEQUENCE [LARGE SCALE GENOMIC DNA]</scope>
    <source>
        <strain evidence="9 10">IT-1</strain>
    </source>
</reference>
<keyword evidence="10" id="KW-1185">Reference proteome</keyword>
<keyword evidence="3 6" id="KW-0812">Transmembrane</keyword>